<dbReference type="AlphaFoldDB" id="A0A6N9NEJ9"/>
<evidence type="ECO:0000313" key="2">
    <source>
        <dbReference type="EMBL" id="NBG65048.1"/>
    </source>
</evidence>
<reference evidence="2 3" key="1">
    <citation type="submission" date="2019-12" db="EMBL/GenBank/DDBJ databases">
        <authorList>
            <person name="Zhao J."/>
        </authorList>
    </citation>
    <scope>NUCLEOTIDE SEQUENCE [LARGE SCALE GENOMIC DNA]</scope>
    <source>
        <strain evidence="2 3">S-15</strain>
    </source>
</reference>
<proteinExistence type="predicted"/>
<evidence type="ECO:0000313" key="3">
    <source>
        <dbReference type="Proteomes" id="UP000470771"/>
    </source>
</evidence>
<evidence type="ECO:0000256" key="1">
    <source>
        <dbReference type="SAM" id="SignalP"/>
    </source>
</evidence>
<dbReference type="EMBL" id="WWNE01000003">
    <property type="protein sequence ID" value="NBG65048.1"/>
    <property type="molecule type" value="Genomic_DNA"/>
</dbReference>
<comment type="caution">
    <text evidence="2">The sequence shown here is derived from an EMBL/GenBank/DDBJ whole genome shotgun (WGS) entry which is preliminary data.</text>
</comment>
<dbReference type="RefSeq" id="WP_160631773.1">
    <property type="nucleotide sequence ID" value="NZ_WWNE01000003.1"/>
</dbReference>
<keyword evidence="1" id="KW-0732">Signal</keyword>
<accession>A0A6N9NEJ9</accession>
<feature type="signal peptide" evidence="1">
    <location>
        <begin position="1"/>
        <end position="19"/>
    </location>
</feature>
<sequence length="270" mass="31006">MRKLSLLFSISFFSLYSFSQSGTMQYSGGKSADKAAVLIVPFEPFMYISEIDRQVGLENNLDGKAVKSEFAKALDLYLYQTFNEQFQVLSFYFMEDDVEQDLTYVYRSRKLEYEVLPEESTPKAEEKLKGIQTKLSKTFKKEEDESAYGGQIVTERDEKNKFMNAIISDQKVVDSLNNRYNASLYLLINQLEFRNVYGDFTQMEGNTYDRIAKVHYTLYSRRGTVVSKGLATTPFPASDNNLESITSTYFPILAEQIFNAVNMDITSTKN</sequence>
<name>A0A6N9NEJ9_9FLAO</name>
<dbReference type="Proteomes" id="UP000470771">
    <property type="component" value="Unassembled WGS sequence"/>
</dbReference>
<feature type="chain" id="PRO_5026843492" evidence="1">
    <location>
        <begin position="20"/>
        <end position="270"/>
    </location>
</feature>
<organism evidence="2 3">
    <name type="scientific">Acidiluteibacter ferrifornacis</name>
    <dbReference type="NCBI Taxonomy" id="2692424"/>
    <lineage>
        <taxon>Bacteria</taxon>
        <taxon>Pseudomonadati</taxon>
        <taxon>Bacteroidota</taxon>
        <taxon>Flavobacteriia</taxon>
        <taxon>Flavobacteriales</taxon>
        <taxon>Cryomorphaceae</taxon>
        <taxon>Acidiluteibacter</taxon>
    </lineage>
</organism>
<keyword evidence="3" id="KW-1185">Reference proteome</keyword>
<protein>
    <submittedName>
        <fullName evidence="2">Uncharacterized protein</fullName>
    </submittedName>
</protein>
<gene>
    <name evidence="2" type="ORF">GQN54_02900</name>
</gene>